<dbReference type="InterPro" id="IPR001841">
    <property type="entry name" value="Znf_RING"/>
</dbReference>
<dbReference type="EMBL" id="KY684110">
    <property type="protein sequence ID" value="ARF12182.1"/>
    <property type="molecule type" value="Genomic_DNA"/>
</dbReference>
<accession>A0A1V0SKD2</accession>
<dbReference type="PROSITE" id="PS50089">
    <property type="entry name" value="ZF_RING_2"/>
    <property type="match status" value="1"/>
</dbReference>
<evidence type="ECO:0000259" key="2">
    <source>
        <dbReference type="PROSITE" id="PS50089"/>
    </source>
</evidence>
<evidence type="ECO:0000256" key="1">
    <source>
        <dbReference type="PROSITE-ProRule" id="PRU00175"/>
    </source>
</evidence>
<reference evidence="3" key="1">
    <citation type="journal article" date="2017" name="Science">
        <title>Giant viruses with an expanded complement of translation system components.</title>
        <authorList>
            <person name="Schulz F."/>
            <person name="Yutin N."/>
            <person name="Ivanova N.N."/>
            <person name="Ortega D.R."/>
            <person name="Lee T.K."/>
            <person name="Vierheilig J."/>
            <person name="Daims H."/>
            <person name="Horn M."/>
            <person name="Wagner M."/>
            <person name="Jensen G.J."/>
            <person name="Kyrpides N.C."/>
            <person name="Koonin E.V."/>
            <person name="Woyke T."/>
        </authorList>
    </citation>
    <scope>NUCLEOTIDE SEQUENCE</scope>
    <source>
        <strain evidence="3">KNV1</strain>
    </source>
</reference>
<keyword evidence="1" id="KW-0863">Zinc-finger</keyword>
<evidence type="ECO:0000313" key="3">
    <source>
        <dbReference type="EMBL" id="ARF12182.1"/>
    </source>
</evidence>
<sequence>MAIVDDDVIRIRAYYLSEDDGKLNRQRLSNQEYYYMAENITKFMKEYYFFDDHVDTNYSACSLCFGHYAKVSCVSCKQNICVQCMLKTDTCPFCCNIKKKKHYLKKYNTTIV</sequence>
<organism evidence="3">
    <name type="scientific">Klosneuvirus KNV1</name>
    <dbReference type="NCBI Taxonomy" id="1977640"/>
    <lineage>
        <taxon>Viruses</taxon>
        <taxon>Varidnaviria</taxon>
        <taxon>Bamfordvirae</taxon>
        <taxon>Nucleocytoviricota</taxon>
        <taxon>Megaviricetes</taxon>
        <taxon>Imitervirales</taxon>
        <taxon>Mimiviridae</taxon>
        <taxon>Klosneuvirinae</taxon>
        <taxon>Klosneuvirus</taxon>
    </lineage>
</organism>
<feature type="domain" description="RING-type" evidence="2">
    <location>
        <begin position="61"/>
        <end position="94"/>
    </location>
</feature>
<name>A0A1V0SKD2_9VIRU</name>
<protein>
    <recommendedName>
        <fullName evidence="2">RING-type domain-containing protein</fullName>
    </recommendedName>
</protein>
<keyword evidence="1" id="KW-0862">Zinc</keyword>
<dbReference type="GO" id="GO:0008270">
    <property type="term" value="F:zinc ion binding"/>
    <property type="evidence" value="ECO:0007669"/>
    <property type="project" value="UniProtKB-KW"/>
</dbReference>
<keyword evidence="1" id="KW-0479">Metal-binding</keyword>
<gene>
    <name evidence="3" type="ORF">Klosneuvirus_3_317</name>
</gene>
<proteinExistence type="predicted"/>